<evidence type="ECO:0000259" key="2">
    <source>
        <dbReference type="SMART" id="SM00458"/>
    </source>
</evidence>
<feature type="compositionally biased region" description="Basic and acidic residues" evidence="1">
    <location>
        <begin position="150"/>
        <end position="162"/>
    </location>
</feature>
<dbReference type="Gene3D" id="2.80.10.50">
    <property type="match status" value="1"/>
</dbReference>
<feature type="compositionally biased region" description="Low complexity" evidence="1">
    <location>
        <begin position="37"/>
        <end position="59"/>
    </location>
</feature>
<gene>
    <name evidence="3" type="ORF">QCN29_33970</name>
</gene>
<reference evidence="3 4" key="1">
    <citation type="submission" date="2023-04" db="EMBL/GenBank/DDBJ databases">
        <title>Streptomyces chengmaiensis sp. nov. isolated from the stem of mangrove plant in Hainan.</title>
        <authorList>
            <person name="Huang X."/>
            <person name="Zhou S."/>
            <person name="Chu X."/>
            <person name="Xie Y."/>
            <person name="Lin Y."/>
        </authorList>
    </citation>
    <scope>NUCLEOTIDE SEQUENCE [LARGE SCALE GENOMIC DNA]</scope>
    <source>
        <strain evidence="3 4">HNM0663</strain>
    </source>
</reference>
<evidence type="ECO:0000256" key="1">
    <source>
        <dbReference type="SAM" id="MobiDB-lite"/>
    </source>
</evidence>
<dbReference type="Pfam" id="PF14200">
    <property type="entry name" value="RicinB_lectin_2"/>
    <property type="match status" value="1"/>
</dbReference>
<dbReference type="RefSeq" id="WP_279933000.1">
    <property type="nucleotide sequence ID" value="NZ_JARWBG010000078.1"/>
</dbReference>
<feature type="compositionally biased region" description="Low complexity" evidence="1">
    <location>
        <begin position="227"/>
        <end position="260"/>
    </location>
</feature>
<feature type="compositionally biased region" description="Low complexity" evidence="1">
    <location>
        <begin position="86"/>
        <end position="111"/>
    </location>
</feature>
<proteinExistence type="predicted"/>
<feature type="domain" description="Ricin B lectin" evidence="2">
    <location>
        <begin position="315"/>
        <end position="466"/>
    </location>
</feature>
<dbReference type="InterPro" id="IPR000772">
    <property type="entry name" value="Ricin_B_lectin"/>
</dbReference>
<dbReference type="SMART" id="SM00458">
    <property type="entry name" value="RICIN"/>
    <property type="match status" value="1"/>
</dbReference>
<organism evidence="3 4">
    <name type="scientific">Streptomyces chengmaiensis</name>
    <dbReference type="NCBI Taxonomy" id="3040919"/>
    <lineage>
        <taxon>Bacteria</taxon>
        <taxon>Bacillati</taxon>
        <taxon>Actinomycetota</taxon>
        <taxon>Actinomycetes</taxon>
        <taxon>Kitasatosporales</taxon>
        <taxon>Streptomycetaceae</taxon>
        <taxon>Streptomyces</taxon>
    </lineage>
</organism>
<dbReference type="InterPro" id="IPR035992">
    <property type="entry name" value="Ricin_B-like_lectins"/>
</dbReference>
<comment type="caution">
    <text evidence="3">The sequence shown here is derived from an EMBL/GenBank/DDBJ whole genome shotgun (WGS) entry which is preliminary data.</text>
</comment>
<name>A0ABT6HY90_9ACTN</name>
<sequence length="466" mass="46133">MRQQGDGTTPPGPAVRRASVLPAVAAEPDGALDRPSPASGLPGDADGAGDGPAAVAPASGRRDASPEPSGDRPATQAGNAEGGPEATAGRAGDAAAVGAAAPGTAGAGASAHETGAAETDGPEHGRPETPEQAGSEPESGVVTLAQPDADPPHPESGRKAQDEAGPPRVRPAKPLLAAAAIAGTVLVAVPLLFIGGKADNAAPAGAGRSEGEGGTTLQDGGPGAAQGAGRYAAVPPSTSASPSTSTSTSASPSDSPSAPSEGTPRQQAKAPARPPASSTTPAAEPSGSPSRKAGAAAGSATGRSLPQGATFRTVTDVLIKNVMTGMCVDIPNYGKGALDGPVNQFPCARTGDNQLWDLVVADKGAGPSGADLFTIRNGKDGYCLDLPGYGGQAATTSVSEWYCNGTAADNQLWYLDKKATGKFWIRNHASGNLCLDVAGYYGVGGRDARLTIFHCDLKDDQLWSFS</sequence>
<protein>
    <submittedName>
        <fullName evidence="3">RICIN domain-containing protein</fullName>
    </submittedName>
</protein>
<dbReference type="Proteomes" id="UP001223144">
    <property type="component" value="Unassembled WGS sequence"/>
</dbReference>
<accession>A0ABT6HY90</accession>
<feature type="compositionally biased region" description="Low complexity" evidence="1">
    <location>
        <begin position="268"/>
        <end position="304"/>
    </location>
</feature>
<dbReference type="EMBL" id="JARWBG010000078">
    <property type="protein sequence ID" value="MDH2393683.1"/>
    <property type="molecule type" value="Genomic_DNA"/>
</dbReference>
<dbReference type="PROSITE" id="PS50231">
    <property type="entry name" value="RICIN_B_LECTIN"/>
    <property type="match status" value="1"/>
</dbReference>
<dbReference type="CDD" id="cd00161">
    <property type="entry name" value="beta-trefoil_Ricin-like"/>
    <property type="match status" value="1"/>
</dbReference>
<dbReference type="SUPFAM" id="SSF50370">
    <property type="entry name" value="Ricin B-like lectins"/>
    <property type="match status" value="1"/>
</dbReference>
<keyword evidence="4" id="KW-1185">Reference proteome</keyword>
<evidence type="ECO:0000313" key="3">
    <source>
        <dbReference type="EMBL" id="MDH2393683.1"/>
    </source>
</evidence>
<feature type="region of interest" description="Disordered" evidence="1">
    <location>
        <begin position="198"/>
        <end position="306"/>
    </location>
</feature>
<feature type="region of interest" description="Disordered" evidence="1">
    <location>
        <begin position="1"/>
        <end position="171"/>
    </location>
</feature>
<evidence type="ECO:0000313" key="4">
    <source>
        <dbReference type="Proteomes" id="UP001223144"/>
    </source>
</evidence>